<dbReference type="AlphaFoldDB" id="A0A921DR13"/>
<dbReference type="SUPFAM" id="SSF56731">
    <property type="entry name" value="DNA primase core"/>
    <property type="match status" value="1"/>
</dbReference>
<organism evidence="3 4">
    <name type="scientific">Mailhella massiliensis</name>
    <dbReference type="NCBI Taxonomy" id="1903261"/>
    <lineage>
        <taxon>Bacteria</taxon>
        <taxon>Pseudomonadati</taxon>
        <taxon>Thermodesulfobacteriota</taxon>
        <taxon>Desulfovibrionia</taxon>
        <taxon>Desulfovibrionales</taxon>
        <taxon>Desulfovibrionaceae</taxon>
        <taxon>Mailhella</taxon>
    </lineage>
</organism>
<dbReference type="SMART" id="SM00778">
    <property type="entry name" value="Prim_Zn_Ribbon"/>
    <property type="match status" value="1"/>
</dbReference>
<reference evidence="3" key="1">
    <citation type="journal article" date="2021" name="PeerJ">
        <title>Extensive microbial diversity within the chicken gut microbiome revealed by metagenomics and culture.</title>
        <authorList>
            <person name="Gilroy R."/>
            <person name="Ravi A."/>
            <person name="Getino M."/>
            <person name="Pursley I."/>
            <person name="Horton D.L."/>
            <person name="Alikhan N.F."/>
            <person name="Baker D."/>
            <person name="Gharbi K."/>
            <person name="Hall N."/>
            <person name="Watson M."/>
            <person name="Adriaenssens E.M."/>
            <person name="Foster-Nyarko E."/>
            <person name="Jarju S."/>
            <person name="Secka A."/>
            <person name="Antonio M."/>
            <person name="Oren A."/>
            <person name="Chaudhuri R.R."/>
            <person name="La Ragione R."/>
            <person name="Hildebrand F."/>
            <person name="Pallen M.J."/>
        </authorList>
    </citation>
    <scope>NUCLEOTIDE SEQUENCE</scope>
    <source>
        <strain evidence="3">ChiGjej2B2-19336</strain>
    </source>
</reference>
<dbReference type="InterPro" id="IPR013237">
    <property type="entry name" value="Phage_T7_Gp4_N"/>
</dbReference>
<proteinExistence type="predicted"/>
<dbReference type="PANTHER" id="PTHR30313">
    <property type="entry name" value="DNA PRIMASE"/>
    <property type="match status" value="1"/>
</dbReference>
<protein>
    <submittedName>
        <fullName evidence="3">CHC2 zinc finger domain-containing protein</fullName>
    </submittedName>
</protein>
<dbReference type="EMBL" id="DYZA01000115">
    <property type="protein sequence ID" value="HJD97175.1"/>
    <property type="molecule type" value="Genomic_DNA"/>
</dbReference>
<evidence type="ECO:0000256" key="1">
    <source>
        <dbReference type="SAM" id="MobiDB-lite"/>
    </source>
</evidence>
<dbReference type="GO" id="GO:0008270">
    <property type="term" value="F:zinc ion binding"/>
    <property type="evidence" value="ECO:0007669"/>
    <property type="project" value="InterPro"/>
</dbReference>
<feature type="region of interest" description="Disordered" evidence="1">
    <location>
        <begin position="382"/>
        <end position="410"/>
    </location>
</feature>
<dbReference type="GO" id="GO:0003677">
    <property type="term" value="F:DNA binding"/>
    <property type="evidence" value="ECO:0007669"/>
    <property type="project" value="InterPro"/>
</dbReference>
<dbReference type="InterPro" id="IPR050219">
    <property type="entry name" value="DnaG_primase"/>
</dbReference>
<feature type="region of interest" description="Disordered" evidence="1">
    <location>
        <begin position="87"/>
        <end position="108"/>
    </location>
</feature>
<gene>
    <name evidence="3" type="ORF">K8W16_05980</name>
</gene>
<comment type="caution">
    <text evidence="3">The sequence shown here is derived from an EMBL/GenBank/DDBJ whole genome shotgun (WGS) entry which is preliminary data.</text>
</comment>
<dbReference type="GO" id="GO:0004386">
    <property type="term" value="F:helicase activity"/>
    <property type="evidence" value="ECO:0007669"/>
    <property type="project" value="InterPro"/>
</dbReference>
<dbReference type="Gene3D" id="3.40.1360.10">
    <property type="match status" value="1"/>
</dbReference>
<dbReference type="RefSeq" id="WP_304122076.1">
    <property type="nucleotide sequence ID" value="NZ_DYZA01000115.1"/>
</dbReference>
<dbReference type="SUPFAM" id="SSF57783">
    <property type="entry name" value="Zinc beta-ribbon"/>
    <property type="match status" value="1"/>
</dbReference>
<accession>A0A921DR13</accession>
<dbReference type="Pfam" id="PF08273">
    <property type="entry name" value="Zn_Ribbon_Prim"/>
    <property type="match status" value="1"/>
</dbReference>
<dbReference type="InterPro" id="IPR036977">
    <property type="entry name" value="DNA_primase_Znf_CHC2"/>
</dbReference>
<feature type="domain" description="DNA primase/helicase Gp4 N-terminal Bacteriophage T7-like" evidence="2">
    <location>
        <begin position="26"/>
        <end position="65"/>
    </location>
</feature>
<evidence type="ECO:0000259" key="2">
    <source>
        <dbReference type="SMART" id="SM00778"/>
    </source>
</evidence>
<dbReference type="Gene3D" id="3.90.580.10">
    <property type="entry name" value="Zinc finger, CHC2-type domain"/>
    <property type="match status" value="1"/>
</dbReference>
<dbReference type="Proteomes" id="UP000698963">
    <property type="component" value="Unassembled WGS sequence"/>
</dbReference>
<dbReference type="PANTHER" id="PTHR30313:SF2">
    <property type="entry name" value="DNA PRIMASE"/>
    <property type="match status" value="1"/>
</dbReference>
<dbReference type="GO" id="GO:0006269">
    <property type="term" value="P:DNA replication, synthesis of primer"/>
    <property type="evidence" value="ECO:0007669"/>
    <property type="project" value="TreeGrafter"/>
</dbReference>
<dbReference type="GO" id="GO:0005737">
    <property type="term" value="C:cytoplasm"/>
    <property type="evidence" value="ECO:0007669"/>
    <property type="project" value="TreeGrafter"/>
</dbReference>
<evidence type="ECO:0000313" key="4">
    <source>
        <dbReference type="Proteomes" id="UP000698963"/>
    </source>
</evidence>
<evidence type="ECO:0000313" key="3">
    <source>
        <dbReference type="EMBL" id="HJD97175.1"/>
    </source>
</evidence>
<name>A0A921DR13_9BACT</name>
<reference evidence="3" key="2">
    <citation type="submission" date="2021-09" db="EMBL/GenBank/DDBJ databases">
        <authorList>
            <person name="Gilroy R."/>
        </authorList>
    </citation>
    <scope>NUCLEOTIDE SEQUENCE</scope>
    <source>
        <strain evidence="3">ChiGjej2B2-19336</strain>
    </source>
</reference>
<sequence length="484" mass="53785">MLTVTDLYTARGLALKSKGRNSRGTEFAGPCPLCGGRDRFLVWPEQNDGRGSYSCRQCGISGDVIQWLMDVEGMTFRQAAQAVGRAWENRPVKSAPQEPQKREKTPARLDAQAMPEPARNAALWRAEAAHFIESRHQALWAQAKARQYLAARGLDEVAVREYRLGWQGGENGRAHIMRLRKNWGLPEEAPREPGGRVRRAMWIPRGIVIPCLAADGGVERIRIRRPDADRKATLPNLKYYVMPGSGGEPLFLPMKPGTFRRTPACVVVEAELDAMLVHRAAGECCSVLAVGTAHLRHLPAGLMEELKRLPVILVAMDVDANGAGGRGWELWRETFPQAVRWPCIHGKDPGEMFQAAVPGHGHDDVRDWVLAGLPPLYAAAAVRGKREESRPAQPAPEPEEPPARPEPSFPTHPVWDLNGYYMGADLVRECLRANGLTLVPAGGDVRVRGADRLPDREYVKLLPFLRRHRDYIDEIAGRMEGEHV</sequence>